<comment type="caution">
    <text evidence="2">The sequence shown here is derived from an EMBL/GenBank/DDBJ whole genome shotgun (WGS) entry which is preliminary data.</text>
</comment>
<dbReference type="EMBL" id="AQHR01000029">
    <property type="protein sequence ID" value="EON78606.1"/>
    <property type="molecule type" value="Genomic_DNA"/>
</dbReference>
<organism evidence="2 3">
    <name type="scientific">Lunatimonas lonarensis</name>
    <dbReference type="NCBI Taxonomy" id="1232681"/>
    <lineage>
        <taxon>Bacteria</taxon>
        <taxon>Pseudomonadati</taxon>
        <taxon>Bacteroidota</taxon>
        <taxon>Cytophagia</taxon>
        <taxon>Cytophagales</taxon>
        <taxon>Cyclobacteriaceae</taxon>
    </lineage>
</organism>
<dbReference type="OrthoDB" id="396512at2"/>
<feature type="domain" description="Glycosyltransferase 2-like" evidence="1">
    <location>
        <begin position="8"/>
        <end position="135"/>
    </location>
</feature>
<dbReference type="Pfam" id="PF00535">
    <property type="entry name" value="Glycos_transf_2"/>
    <property type="match status" value="1"/>
</dbReference>
<name>R7ZWU9_9BACT</name>
<dbReference type="STRING" id="1232681.ADIS_0956"/>
<dbReference type="PANTHER" id="PTHR43685:SF11">
    <property type="entry name" value="GLYCOSYLTRANSFERASE TAGX-RELATED"/>
    <property type="match status" value="1"/>
</dbReference>
<sequence length="317" mass="36597">MSHLPLVSVICTSYNHEKYVFKALNSVLNQNYDAIELIIVDNGSQDNTVKVIEDWLWLHDFFKPVKTFFYTQRNNYCRIFNKALDLCTGTYVIDLAADDELLPSHIATAVSNLESSNAAVYFSNVYLWFEDGSLKPFYPVTEAGDLIQKVPAGDVYKYVVERYAISTVSLVFKRQVLKREGGYDPSLVYEDFDILVRLARKYRFVFHPNIGVKKRILSSSFSAQQYRVGSCRMLPSTYHVLLKIKKMNVTVDENAALAKRILFESKHALASANFDTAEKMLALAWSLKVKRLHVFFFRIWAQSRINVSSIYRFLKRD</sequence>
<dbReference type="InterPro" id="IPR050834">
    <property type="entry name" value="Glycosyltransf_2"/>
</dbReference>
<evidence type="ECO:0000313" key="2">
    <source>
        <dbReference type="EMBL" id="EON78606.1"/>
    </source>
</evidence>
<dbReference type="InterPro" id="IPR029044">
    <property type="entry name" value="Nucleotide-diphossugar_trans"/>
</dbReference>
<dbReference type="Gene3D" id="3.90.550.10">
    <property type="entry name" value="Spore Coat Polysaccharide Biosynthesis Protein SpsA, Chain A"/>
    <property type="match status" value="1"/>
</dbReference>
<protein>
    <submittedName>
        <fullName evidence="2">Glycosyl transferase</fullName>
    </submittedName>
</protein>
<dbReference type="InterPro" id="IPR001173">
    <property type="entry name" value="Glyco_trans_2-like"/>
</dbReference>
<evidence type="ECO:0000313" key="3">
    <source>
        <dbReference type="Proteomes" id="UP000013909"/>
    </source>
</evidence>
<keyword evidence="3" id="KW-1185">Reference proteome</keyword>
<reference evidence="2 3" key="1">
    <citation type="submission" date="2013-02" db="EMBL/GenBank/DDBJ databases">
        <title>A novel strain isolated from Lonar lake, Maharashtra, India.</title>
        <authorList>
            <person name="Singh A."/>
        </authorList>
    </citation>
    <scope>NUCLEOTIDE SEQUENCE [LARGE SCALE GENOMIC DNA]</scope>
    <source>
        <strain evidence="2 3">AK24</strain>
    </source>
</reference>
<gene>
    <name evidence="2" type="ORF">ADIS_0956</name>
</gene>
<dbReference type="AlphaFoldDB" id="R7ZWU9"/>
<dbReference type="SUPFAM" id="SSF53448">
    <property type="entry name" value="Nucleotide-diphospho-sugar transferases"/>
    <property type="match status" value="1"/>
</dbReference>
<dbReference type="GO" id="GO:0016740">
    <property type="term" value="F:transferase activity"/>
    <property type="evidence" value="ECO:0007669"/>
    <property type="project" value="UniProtKB-KW"/>
</dbReference>
<dbReference type="Proteomes" id="UP000013909">
    <property type="component" value="Unassembled WGS sequence"/>
</dbReference>
<accession>R7ZWU9</accession>
<dbReference type="RefSeq" id="WP_010853104.1">
    <property type="nucleotide sequence ID" value="NZ_AQHR01000029.1"/>
</dbReference>
<proteinExistence type="predicted"/>
<evidence type="ECO:0000259" key="1">
    <source>
        <dbReference type="Pfam" id="PF00535"/>
    </source>
</evidence>
<dbReference type="PANTHER" id="PTHR43685">
    <property type="entry name" value="GLYCOSYLTRANSFERASE"/>
    <property type="match status" value="1"/>
</dbReference>
<keyword evidence="2" id="KW-0808">Transferase</keyword>